<evidence type="ECO:0000256" key="14">
    <source>
        <dbReference type="ARBA" id="ARBA00051990"/>
    </source>
</evidence>
<dbReference type="GO" id="GO:0003743">
    <property type="term" value="F:translation initiation factor activity"/>
    <property type="evidence" value="ECO:0007669"/>
    <property type="project" value="UniProtKB-KW"/>
</dbReference>
<dbReference type="OrthoDB" id="4928at2759"/>
<dbReference type="Gene3D" id="2.40.30.10">
    <property type="entry name" value="Translation factors"/>
    <property type="match status" value="2"/>
</dbReference>
<feature type="compositionally biased region" description="Low complexity" evidence="17">
    <location>
        <begin position="156"/>
        <end position="169"/>
    </location>
</feature>
<evidence type="ECO:0000256" key="3">
    <source>
        <dbReference type="ARBA" id="ARBA00007733"/>
    </source>
</evidence>
<evidence type="ECO:0000256" key="2">
    <source>
        <dbReference type="ARBA" id="ARBA00004496"/>
    </source>
</evidence>
<gene>
    <name evidence="19" type="ORF">GSOID_T00012246001</name>
</gene>
<comment type="catalytic activity">
    <reaction evidence="14">
        <text>GTP + H2O = GDP + phosphate + H(+)</text>
        <dbReference type="Rhea" id="RHEA:19669"/>
        <dbReference type="ChEBI" id="CHEBI:15377"/>
        <dbReference type="ChEBI" id="CHEBI:15378"/>
        <dbReference type="ChEBI" id="CHEBI:37565"/>
        <dbReference type="ChEBI" id="CHEBI:43474"/>
        <dbReference type="ChEBI" id="CHEBI:58189"/>
        <dbReference type="EC" id="3.6.5.3"/>
    </reaction>
    <physiologicalReaction direction="left-to-right" evidence="14">
        <dbReference type="Rhea" id="RHEA:19670"/>
    </physiologicalReaction>
</comment>
<evidence type="ECO:0000256" key="9">
    <source>
        <dbReference type="ARBA" id="ARBA00022741"/>
    </source>
</evidence>
<keyword evidence="9" id="KW-0547">Nucleotide-binding</keyword>
<dbReference type="SUPFAM" id="SSF52540">
    <property type="entry name" value="P-loop containing nucleoside triphosphate hydrolases"/>
    <property type="match status" value="1"/>
</dbReference>
<evidence type="ECO:0000256" key="11">
    <source>
        <dbReference type="ARBA" id="ARBA00022917"/>
    </source>
</evidence>
<accession>E4Y0C9</accession>
<dbReference type="SUPFAM" id="SSF50447">
    <property type="entry name" value="Translation proteins"/>
    <property type="match status" value="1"/>
</dbReference>
<dbReference type="FunFam" id="3.40.50.300:FF:000112">
    <property type="entry name" value="Eukaryotic translation initiation factor 5B"/>
    <property type="match status" value="1"/>
</dbReference>
<sequence>MPKKKANKQAVDDWENDVEEMEAEATQALPEVSVKSAPVVETVDDIDGMWSDDDNKKKKKGKNGKQAPAEEAAKPEKPQETGGVKTKAQKAAEKKEREKQKKKEQAAKKKGGQKEKTVAEIAAELAAQDEEPQVKSKKGKKGEEEKTKKKKGGPPAAALREMLAAQQAQEEAEKKAREEEEAKAAEALRKHNEKLEQERLRRAKKNEREKQRLARRKEEGKALTDKEKIAKARAEALLADRGINVDDVEDEVKAAPVKILSKAQKKKLMEEERRQREANEAPAASAVQEVVAKKVEVKKDSPDVSNAEDESSGDDWDNSSDDEAENAEPEEVAKEPTPKASRDNEDVSVKHSGARPDDFFEVADVHKRIKKRRKYNKEQAIEGDFRCPIVCVLGHVDTGKTKCLDNLRRTNVQDGEAGGITQHIGATNMPLDCIEKRTSFVKKVAFGDKLDIQIPGLLIIDTPGHESFSNLRSRGSSLCDVAILVVDIMHGLENQTRESIKLLKKKRCPFVVALNKIDRIYEWKSSPHQDVRKTIDNQKEGTKNQFKKLYDNVYTQMAVEELNIKLFWELTTEEAGEWIPIVPTSAITGDGMGNLIAQVIDSAQNIVGKKITYNPGVKCTVMEVKAIEGLGKSIDAILVNGCLQNGDQMVLAGQQGPFATHIRQIYTPPANKDLRVKNAWVKHDRVKGATGVKVVGRGDDIEKSLAGMPMYIARKDDEVEYFKGELEEEIGDALDAIRTSSEGVYVQASTLGSLEALLEFLRTEKVKYSNINIGPVNKRDIMKASTMLEHDEKYGVVLAFDVPVTRDAQELAESFKPPIKIFTANIIYHLTDMFEKHLKDQKKRRQEELKEIAIFPAKMSIMPDCIFAKRDPIVVGVKIDDGQLRVGAPICVPNKENMCIGAVSSIESSGKPVDSAKKGEEVCIKIENTTGDAAKMIGRHFEKTDGLVTRISRDGIDALKEWFRDDMTKQDWKLCIELKKTFKIL</sequence>
<dbReference type="CDD" id="cd01887">
    <property type="entry name" value="IF2_eIF5B"/>
    <property type="match status" value="1"/>
</dbReference>
<evidence type="ECO:0000256" key="16">
    <source>
        <dbReference type="ARBA" id="ARBA00061781"/>
    </source>
</evidence>
<feature type="compositionally biased region" description="Basic and acidic residues" evidence="17">
    <location>
        <begin position="291"/>
        <end position="302"/>
    </location>
</feature>
<keyword evidence="7" id="KW-0396">Initiation factor</keyword>
<comment type="cofactor">
    <cofactor evidence="1">
        <name>a monovalent cation</name>
        <dbReference type="ChEBI" id="CHEBI:60242"/>
    </cofactor>
</comment>
<dbReference type="Gene3D" id="3.40.50.300">
    <property type="entry name" value="P-loop containing nucleotide triphosphate hydrolases"/>
    <property type="match status" value="1"/>
</dbReference>
<evidence type="ECO:0000256" key="13">
    <source>
        <dbReference type="ARBA" id="ARBA00032478"/>
    </source>
</evidence>
<dbReference type="InterPro" id="IPR023115">
    <property type="entry name" value="TIF_IF2_dom3"/>
</dbReference>
<evidence type="ECO:0000256" key="1">
    <source>
        <dbReference type="ARBA" id="ARBA00001944"/>
    </source>
</evidence>
<keyword evidence="12" id="KW-0342">GTP-binding</keyword>
<comment type="subunit">
    <text evidence="16">Interacts through its C-terminal domain (CTD) with the CTD of eIF1A (EIF1AX) or with the CTD of EIF5 (mutually exclusive) through a common binding site. Interacts with eIF1A (EIF1AX) from the location of the start codon by the 43S complex until the formation of the 80S complex. Interacts with ANXA5 in a calcium and phospholipid-dependent manner.</text>
</comment>
<evidence type="ECO:0000256" key="12">
    <source>
        <dbReference type="ARBA" id="ARBA00023134"/>
    </source>
</evidence>
<dbReference type="EMBL" id="FN653485">
    <property type="protein sequence ID" value="CBY15337.1"/>
    <property type="molecule type" value="Genomic_DNA"/>
</dbReference>
<feature type="region of interest" description="Disordered" evidence="17">
    <location>
        <begin position="1"/>
        <end position="227"/>
    </location>
</feature>
<dbReference type="GO" id="GO:0005739">
    <property type="term" value="C:mitochondrion"/>
    <property type="evidence" value="ECO:0007669"/>
    <property type="project" value="TreeGrafter"/>
</dbReference>
<evidence type="ECO:0000256" key="15">
    <source>
        <dbReference type="ARBA" id="ARBA00053410"/>
    </source>
</evidence>
<feature type="compositionally biased region" description="Low complexity" evidence="17">
    <location>
        <begin position="280"/>
        <end position="290"/>
    </location>
</feature>
<dbReference type="FunFam" id="2.40.30.10:FF:000013">
    <property type="entry name" value="eukaryotic translation initiation factor 5B"/>
    <property type="match status" value="1"/>
</dbReference>
<organism evidence="19">
    <name type="scientific">Oikopleura dioica</name>
    <name type="common">Tunicate</name>
    <dbReference type="NCBI Taxonomy" id="34765"/>
    <lineage>
        <taxon>Eukaryota</taxon>
        <taxon>Metazoa</taxon>
        <taxon>Chordata</taxon>
        <taxon>Tunicata</taxon>
        <taxon>Appendicularia</taxon>
        <taxon>Copelata</taxon>
        <taxon>Oikopleuridae</taxon>
        <taxon>Oikopleura</taxon>
    </lineage>
</organism>
<dbReference type="GO" id="GO:0046872">
    <property type="term" value="F:metal ion binding"/>
    <property type="evidence" value="ECO:0007669"/>
    <property type="project" value="UniProtKB-KW"/>
</dbReference>
<dbReference type="InterPro" id="IPR015760">
    <property type="entry name" value="TIF_IF2"/>
</dbReference>
<proteinExistence type="inferred from homology"/>
<dbReference type="NCBIfam" id="NF003078">
    <property type="entry name" value="PRK04004.1"/>
    <property type="match status" value="1"/>
</dbReference>
<dbReference type="PROSITE" id="PS51722">
    <property type="entry name" value="G_TR_2"/>
    <property type="match status" value="1"/>
</dbReference>
<reference evidence="19" key="1">
    <citation type="journal article" date="2010" name="Science">
        <title>Plasticity of animal genome architecture unmasked by rapid evolution of a pelagic tunicate.</title>
        <authorList>
            <person name="Denoeud F."/>
            <person name="Henriet S."/>
            <person name="Mungpakdee S."/>
            <person name="Aury J.M."/>
            <person name="Da Silva C."/>
            <person name="Brinkmann H."/>
            <person name="Mikhaleva J."/>
            <person name="Olsen L.C."/>
            <person name="Jubin C."/>
            <person name="Canestro C."/>
            <person name="Bouquet J.M."/>
            <person name="Danks G."/>
            <person name="Poulain J."/>
            <person name="Campsteijn C."/>
            <person name="Adamski M."/>
            <person name="Cross I."/>
            <person name="Yadetie F."/>
            <person name="Muffato M."/>
            <person name="Louis A."/>
            <person name="Butcher S."/>
            <person name="Tsagkogeorga G."/>
            <person name="Konrad A."/>
            <person name="Singh S."/>
            <person name="Jensen M.F."/>
            <person name="Cong E.H."/>
            <person name="Eikeseth-Otteraa H."/>
            <person name="Noel B."/>
            <person name="Anthouard V."/>
            <person name="Porcel B.M."/>
            <person name="Kachouri-Lafond R."/>
            <person name="Nishino A."/>
            <person name="Ugolini M."/>
            <person name="Chourrout P."/>
            <person name="Nishida H."/>
            <person name="Aasland R."/>
            <person name="Huzurbazar S."/>
            <person name="Westhof E."/>
            <person name="Delsuc F."/>
            <person name="Lehrach H."/>
            <person name="Reinhardt R."/>
            <person name="Weissenbach J."/>
            <person name="Roy S.W."/>
            <person name="Artiguenave F."/>
            <person name="Postlethwait J.H."/>
            <person name="Manak J.R."/>
            <person name="Thompson E.M."/>
            <person name="Jaillon O."/>
            <person name="Du Pasquier L."/>
            <person name="Boudinot P."/>
            <person name="Liberles D.A."/>
            <person name="Volff J.N."/>
            <person name="Philippe H."/>
            <person name="Lenhard B."/>
            <person name="Roest Crollius H."/>
            <person name="Wincker P."/>
            <person name="Chourrout D."/>
        </authorList>
    </citation>
    <scope>NUCLEOTIDE SEQUENCE [LARGE SCALE GENOMIC DNA]</scope>
</reference>
<evidence type="ECO:0000256" key="8">
    <source>
        <dbReference type="ARBA" id="ARBA00022723"/>
    </source>
</evidence>
<keyword evidence="11" id="KW-0648">Protein biosynthesis</keyword>
<evidence type="ECO:0000256" key="4">
    <source>
        <dbReference type="ARBA" id="ARBA00011986"/>
    </source>
</evidence>
<dbReference type="CDD" id="cd16266">
    <property type="entry name" value="IF2_aeIF5B_IV"/>
    <property type="match status" value="1"/>
</dbReference>
<evidence type="ECO:0000313" key="20">
    <source>
        <dbReference type="Proteomes" id="UP000001307"/>
    </source>
</evidence>
<keyword evidence="6" id="KW-0963">Cytoplasm</keyword>
<feature type="compositionally biased region" description="Basic and acidic residues" evidence="17">
    <location>
        <begin position="331"/>
        <end position="355"/>
    </location>
</feature>
<feature type="compositionally biased region" description="Basic and acidic residues" evidence="17">
    <location>
        <begin position="90"/>
        <end position="118"/>
    </location>
</feature>
<dbReference type="PRINTS" id="PR00315">
    <property type="entry name" value="ELONGATNFCT"/>
</dbReference>
<feature type="compositionally biased region" description="Acidic residues" evidence="17">
    <location>
        <begin position="306"/>
        <end position="330"/>
    </location>
</feature>
<feature type="compositionally biased region" description="Basic and acidic residues" evidence="17">
    <location>
        <begin position="171"/>
        <end position="227"/>
    </location>
</feature>
<dbReference type="Proteomes" id="UP000001307">
    <property type="component" value="Unassembled WGS sequence"/>
</dbReference>
<feature type="compositionally biased region" description="Acidic residues" evidence="17">
    <location>
        <begin position="12"/>
        <end position="23"/>
    </location>
</feature>
<evidence type="ECO:0000256" key="5">
    <source>
        <dbReference type="ARBA" id="ARBA00013824"/>
    </source>
</evidence>
<dbReference type="InterPro" id="IPR027417">
    <property type="entry name" value="P-loop_NTPase"/>
</dbReference>
<dbReference type="GO" id="GO:0005525">
    <property type="term" value="F:GTP binding"/>
    <property type="evidence" value="ECO:0007669"/>
    <property type="project" value="UniProtKB-KW"/>
</dbReference>
<name>E4Y0C9_OIKDI</name>
<evidence type="ECO:0000259" key="18">
    <source>
        <dbReference type="PROSITE" id="PS51722"/>
    </source>
</evidence>
<dbReference type="FunFam" id="3.40.50.10050:FF:000002">
    <property type="entry name" value="Eukaryotic translation initiation factor 5B"/>
    <property type="match status" value="1"/>
</dbReference>
<dbReference type="Gene3D" id="3.40.50.10050">
    <property type="entry name" value="Translation initiation factor IF- 2, domain 3"/>
    <property type="match status" value="1"/>
</dbReference>
<dbReference type="SUPFAM" id="SSF52156">
    <property type="entry name" value="Initiation factor IF2/eIF5b, domain 3"/>
    <property type="match status" value="1"/>
</dbReference>
<dbReference type="GO" id="GO:0003924">
    <property type="term" value="F:GTPase activity"/>
    <property type="evidence" value="ECO:0007669"/>
    <property type="project" value="InterPro"/>
</dbReference>
<dbReference type="Pfam" id="PF14578">
    <property type="entry name" value="GTP_EFTU_D4"/>
    <property type="match status" value="1"/>
</dbReference>
<feature type="compositionally biased region" description="Acidic residues" evidence="17">
    <location>
        <begin position="42"/>
        <end position="52"/>
    </location>
</feature>
<dbReference type="InterPro" id="IPR005225">
    <property type="entry name" value="Small_GTP-bd"/>
</dbReference>
<dbReference type="NCBIfam" id="TIGR00231">
    <property type="entry name" value="small_GTP"/>
    <property type="match status" value="1"/>
</dbReference>
<dbReference type="InParanoid" id="E4Y0C9"/>
<evidence type="ECO:0000256" key="10">
    <source>
        <dbReference type="ARBA" id="ARBA00022801"/>
    </source>
</evidence>
<dbReference type="InterPro" id="IPR036925">
    <property type="entry name" value="TIF_IF2_dom3_sf"/>
</dbReference>
<evidence type="ECO:0000256" key="17">
    <source>
        <dbReference type="SAM" id="MobiDB-lite"/>
    </source>
</evidence>
<dbReference type="AlphaFoldDB" id="E4Y0C9"/>
<dbReference type="PANTHER" id="PTHR43381">
    <property type="entry name" value="TRANSLATION INITIATION FACTOR IF-2-RELATED"/>
    <property type="match status" value="1"/>
</dbReference>
<evidence type="ECO:0000256" key="6">
    <source>
        <dbReference type="ARBA" id="ARBA00022490"/>
    </source>
</evidence>
<dbReference type="InterPro" id="IPR009000">
    <property type="entry name" value="Transl_B-barrel_sf"/>
</dbReference>
<dbReference type="PANTHER" id="PTHR43381:SF4">
    <property type="entry name" value="EUKARYOTIC TRANSLATION INITIATION FACTOR 5B"/>
    <property type="match status" value="1"/>
</dbReference>
<dbReference type="Pfam" id="PF00009">
    <property type="entry name" value="GTP_EFTU"/>
    <property type="match status" value="1"/>
</dbReference>
<dbReference type="InterPro" id="IPR000795">
    <property type="entry name" value="T_Tr_GTP-bd_dom"/>
</dbReference>
<keyword evidence="20" id="KW-1185">Reference proteome</keyword>
<keyword evidence="8" id="KW-0479">Metal-binding</keyword>
<comment type="similarity">
    <text evidence="3">Belongs to the TRAFAC class translation factor GTPase superfamily. Classic translation factor GTPase family. IF-2 subfamily.</text>
</comment>
<keyword evidence="10" id="KW-0378">Hydrolase</keyword>
<feature type="domain" description="Tr-type G" evidence="18">
    <location>
        <begin position="385"/>
        <end position="607"/>
    </location>
</feature>
<feature type="region of interest" description="Disordered" evidence="17">
    <location>
        <begin position="257"/>
        <end position="355"/>
    </location>
</feature>
<dbReference type="FunFam" id="2.40.30.10:FF:000026">
    <property type="entry name" value="Eukaryotic translation initiation factor 5B"/>
    <property type="match status" value="1"/>
</dbReference>
<evidence type="ECO:0000256" key="7">
    <source>
        <dbReference type="ARBA" id="ARBA00022540"/>
    </source>
</evidence>
<evidence type="ECO:0000313" key="19">
    <source>
        <dbReference type="EMBL" id="CBY15337.1"/>
    </source>
</evidence>
<comment type="function">
    <text evidence="15">Plays a role in translation initiation. Ribosome-dependent GTPase that promotes the joining of the 60S ribosomal subunit to the pre-initiation complex to form the 80S initiation complex with the initiator methionine-tRNA in the P-site base paired to the start codon. Together with eIF1A (EIF1AX), actively orients the initiator methionine-tRNA in a conformation that allows 60S ribosomal subunit joining to form the 80S initiation complex. Is released after formation of the 80S initiation complex. Its GTPase activity is not essential for ribosomal subunits joining, but GTP hydrolysis is needed for eIF1A (EIF1AX) ejection quickly followed by EIF5B release to form elongation-competent ribosomes. In contrast to its procaryotic homolog, does not promote recruitment of Met-rRNA to the small ribosomal subunit.</text>
</comment>
<comment type="subcellular location">
    <subcellularLocation>
        <location evidence="2">Cytoplasm</location>
    </subcellularLocation>
</comment>
<feature type="compositionally biased region" description="Basic and acidic residues" evidence="17">
    <location>
        <begin position="267"/>
        <end position="279"/>
    </location>
</feature>
<dbReference type="InterPro" id="IPR029459">
    <property type="entry name" value="EFTU-type"/>
</dbReference>
<dbReference type="EC" id="3.6.5.3" evidence="4"/>
<dbReference type="Pfam" id="PF11987">
    <property type="entry name" value="IF-2"/>
    <property type="match status" value="1"/>
</dbReference>
<protein>
    <recommendedName>
        <fullName evidence="5">Eukaryotic translation initiation factor 5B</fullName>
        <ecNumber evidence="4">3.6.5.3</ecNumber>
    </recommendedName>
    <alternativeName>
        <fullName evidence="13">Translation initiation factor IF-2</fullName>
    </alternativeName>
</protein>